<dbReference type="GO" id="GO:0000287">
    <property type="term" value="F:magnesium ion binding"/>
    <property type="evidence" value="ECO:0007669"/>
    <property type="project" value="UniProtKB-UniRule"/>
</dbReference>
<gene>
    <name evidence="9" type="primary">ppc</name>
    <name evidence="10" type="ORF">SAMN05216565_12911</name>
</gene>
<comment type="cofactor">
    <cofactor evidence="9">
        <name>Mg(2+)</name>
        <dbReference type="ChEBI" id="CHEBI:18420"/>
    </cofactor>
</comment>
<comment type="catalytic activity">
    <reaction evidence="8 9">
        <text>oxaloacetate + phosphate = phosphoenolpyruvate + hydrogencarbonate</text>
        <dbReference type="Rhea" id="RHEA:28370"/>
        <dbReference type="ChEBI" id="CHEBI:16452"/>
        <dbReference type="ChEBI" id="CHEBI:17544"/>
        <dbReference type="ChEBI" id="CHEBI:43474"/>
        <dbReference type="ChEBI" id="CHEBI:58702"/>
        <dbReference type="EC" id="4.1.1.31"/>
    </reaction>
</comment>
<proteinExistence type="inferred from homology"/>
<dbReference type="EC" id="4.1.1.31" evidence="3 9"/>
<evidence type="ECO:0000256" key="2">
    <source>
        <dbReference type="ARBA" id="ARBA00008346"/>
    </source>
</evidence>
<keyword evidence="5 9" id="KW-0460">Magnesium</keyword>
<comment type="subunit">
    <text evidence="9">Homotetramer.</text>
</comment>
<dbReference type="InterPro" id="IPR022805">
    <property type="entry name" value="PEP_COase_bac/pln-type"/>
</dbReference>
<comment type="similarity">
    <text evidence="2 9">Belongs to the PEPCase type 1 family.</text>
</comment>
<dbReference type="RefSeq" id="WP_090859996.1">
    <property type="nucleotide sequence ID" value="NZ_FNJU01000029.1"/>
</dbReference>
<dbReference type="AlphaFoldDB" id="A0A1H0X3Z1"/>
<dbReference type="Proteomes" id="UP000199159">
    <property type="component" value="Unassembled WGS sequence"/>
</dbReference>
<dbReference type="SUPFAM" id="SSF51621">
    <property type="entry name" value="Phosphoenolpyruvate/pyruvate domain"/>
    <property type="match status" value="1"/>
</dbReference>
<sequence>MTAEMKTNITNSPLRRDVKNLGNILGQVLVYHGGVELVNIVERIRKMTKDLRTEFNTETYNELKSEIRSLKPPLRQQVIRAFSVYFHLVNIAEQNHRIRRRREYQLQSDEIVQPVSLEGAVNSLKEHEVSAQAIKDLLNSLSLELIITAHPTESTKRTVLEIQKRIASILQQNDNTMLTKKERQQLEDQLVNEVTVLWQTDELRYRKPSVMDEVMNGLYYFDETLFDVLPDIHQELEDSLKEKFSSHSWDVPNFLRFGSWIGGDRDGNPNVTPEVTWNTLTAQRKLVLKKYEQSLIALMKKFSYSTTRVVVTDELIDSVEKGEASLPSDKVWIVENEIYRRKFAIIIHKLKQTGKSELGYANSDELLNDLVIIKQSAKKHQPSERELKELNKFIRQVQLFGFHLATLDIRNHSGEHETAVAEIFKKVSIAEDYSQLSEPEKLKVLEKVLKDPRPVLLTDEDYTKETQATLKVFKLIKDAHREFGKRSIEVYLISMTQSASDLLEVLVLAKEFGIYRLHADGSVESHLNVAPLLETVDDLVAGPKIMETLFKMDFYRRHVEILGDQQEIMLGYSDGSKDGGTLTANWKLFMAQKEIHDMARKYNIRLKFFHGRGGSLGRGGGPLNRSILSQPRETLGDGVKITEQGEVLSSRYLVTEIAHRSLEQAAATLIKAAAHIADDADTIYAREEAWEKAMEEISDASLAKYQSLVFQDKDFLTYFNQATPLMELGALNIGSRPMARKNSNRFEDLRAIPWVFAWTQSRQLFPAWYASGTGLATFANKSEDNLKMLQEMYEKWPFFKSTIDNLQMALMKADIMSAKEYTELVEDQTIASRIFGDIVEEYDRTKNILLKISDDQELLDSNPNIQESIRRRNPYVDPLNYLQVELIRSLREEEEPSDELITEVLLTINGIAAGLRNTG</sequence>
<feature type="active site" evidence="9">
    <location>
        <position position="577"/>
    </location>
</feature>
<organism evidence="10 11">
    <name type="scientific">Litchfieldia salsa</name>
    <dbReference type="NCBI Taxonomy" id="930152"/>
    <lineage>
        <taxon>Bacteria</taxon>
        <taxon>Bacillati</taxon>
        <taxon>Bacillota</taxon>
        <taxon>Bacilli</taxon>
        <taxon>Bacillales</taxon>
        <taxon>Bacillaceae</taxon>
        <taxon>Litchfieldia</taxon>
    </lineage>
</organism>
<keyword evidence="10" id="KW-0670">Pyruvate</keyword>
<dbReference type="OrthoDB" id="9768133at2"/>
<evidence type="ECO:0000256" key="3">
    <source>
        <dbReference type="ARBA" id="ARBA00012305"/>
    </source>
</evidence>
<feature type="active site" evidence="9">
    <location>
        <position position="150"/>
    </location>
</feature>
<evidence type="ECO:0000313" key="10">
    <source>
        <dbReference type="EMBL" id="SDP97445.1"/>
    </source>
</evidence>
<dbReference type="GO" id="GO:0006107">
    <property type="term" value="P:oxaloacetate metabolic process"/>
    <property type="evidence" value="ECO:0007669"/>
    <property type="project" value="UniProtKB-UniRule"/>
</dbReference>
<protein>
    <recommendedName>
        <fullName evidence="4 9">Phosphoenolpyruvate carboxylase</fullName>
        <shortName evidence="9">PEPC</shortName>
        <shortName evidence="9">PEPCase</shortName>
        <ecNumber evidence="3 9">4.1.1.31</ecNumber>
    </recommendedName>
</protein>
<dbReference type="HAMAP" id="MF_00595">
    <property type="entry name" value="PEPcase_type1"/>
    <property type="match status" value="1"/>
</dbReference>
<evidence type="ECO:0000256" key="7">
    <source>
        <dbReference type="ARBA" id="ARBA00023300"/>
    </source>
</evidence>
<reference evidence="11" key="1">
    <citation type="submission" date="2016-10" db="EMBL/GenBank/DDBJ databases">
        <authorList>
            <person name="Varghese N."/>
            <person name="Submissions S."/>
        </authorList>
    </citation>
    <scope>NUCLEOTIDE SEQUENCE [LARGE SCALE GENOMIC DNA]</scope>
    <source>
        <strain evidence="11">IBRC-M10078</strain>
    </source>
</reference>
<dbReference type="GO" id="GO:0008964">
    <property type="term" value="F:phosphoenolpyruvate carboxylase activity"/>
    <property type="evidence" value="ECO:0007669"/>
    <property type="project" value="UniProtKB-UniRule"/>
</dbReference>
<evidence type="ECO:0000256" key="8">
    <source>
        <dbReference type="ARBA" id="ARBA00048995"/>
    </source>
</evidence>
<dbReference type="GO" id="GO:0006099">
    <property type="term" value="P:tricarboxylic acid cycle"/>
    <property type="evidence" value="ECO:0007669"/>
    <property type="project" value="InterPro"/>
</dbReference>
<dbReference type="GO" id="GO:0005829">
    <property type="term" value="C:cytosol"/>
    <property type="evidence" value="ECO:0007669"/>
    <property type="project" value="TreeGrafter"/>
</dbReference>
<dbReference type="InterPro" id="IPR021135">
    <property type="entry name" value="PEP_COase"/>
</dbReference>
<dbReference type="InterPro" id="IPR015813">
    <property type="entry name" value="Pyrv/PenolPyrv_kinase-like_dom"/>
</dbReference>
<dbReference type="GO" id="GO:0015977">
    <property type="term" value="P:carbon fixation"/>
    <property type="evidence" value="ECO:0007669"/>
    <property type="project" value="UniProtKB-UniRule"/>
</dbReference>
<dbReference type="EMBL" id="FNJU01000029">
    <property type="protein sequence ID" value="SDP97445.1"/>
    <property type="molecule type" value="Genomic_DNA"/>
</dbReference>
<keyword evidence="6 9" id="KW-0456">Lyase</keyword>
<evidence type="ECO:0000256" key="4">
    <source>
        <dbReference type="ARBA" id="ARBA00022419"/>
    </source>
</evidence>
<evidence type="ECO:0000256" key="5">
    <source>
        <dbReference type="ARBA" id="ARBA00022842"/>
    </source>
</evidence>
<evidence type="ECO:0000256" key="9">
    <source>
        <dbReference type="HAMAP-Rule" id="MF_00595"/>
    </source>
</evidence>
<comment type="function">
    <text evidence="1 9">Forms oxaloacetate, a four-carbon dicarboxylic acid source for the tricarboxylic acid cycle.</text>
</comment>
<keyword evidence="7 9" id="KW-0120">Carbon dioxide fixation</keyword>
<dbReference type="NCBIfam" id="NF000584">
    <property type="entry name" value="PRK00009.1"/>
    <property type="match status" value="1"/>
</dbReference>
<dbReference type="PRINTS" id="PR00150">
    <property type="entry name" value="PEPCARBXLASE"/>
</dbReference>
<evidence type="ECO:0000256" key="1">
    <source>
        <dbReference type="ARBA" id="ARBA00003670"/>
    </source>
</evidence>
<keyword evidence="11" id="KW-1185">Reference proteome</keyword>
<dbReference type="Pfam" id="PF00311">
    <property type="entry name" value="PEPcase"/>
    <property type="match status" value="1"/>
</dbReference>
<dbReference type="STRING" id="930152.SAMN05216565_12911"/>
<name>A0A1H0X3Z1_9BACI</name>
<evidence type="ECO:0000256" key="6">
    <source>
        <dbReference type="ARBA" id="ARBA00023239"/>
    </source>
</evidence>
<evidence type="ECO:0000313" key="11">
    <source>
        <dbReference type="Proteomes" id="UP000199159"/>
    </source>
</evidence>
<dbReference type="Gene3D" id="1.20.1440.90">
    <property type="entry name" value="Phosphoenolpyruvate/pyruvate domain"/>
    <property type="match status" value="1"/>
</dbReference>
<dbReference type="PANTHER" id="PTHR30523">
    <property type="entry name" value="PHOSPHOENOLPYRUVATE CARBOXYLASE"/>
    <property type="match status" value="1"/>
</dbReference>
<dbReference type="PANTHER" id="PTHR30523:SF6">
    <property type="entry name" value="PHOSPHOENOLPYRUVATE CARBOXYLASE"/>
    <property type="match status" value="1"/>
</dbReference>
<accession>A0A1H0X3Z1</accession>